<dbReference type="Pfam" id="PF10090">
    <property type="entry name" value="HPTransfase"/>
    <property type="match status" value="1"/>
</dbReference>
<evidence type="ECO:0000313" key="3">
    <source>
        <dbReference type="EMBL" id="AGK57247.1"/>
    </source>
</evidence>
<dbReference type="KEGG" id="hdt:HYPDE_27838"/>
<dbReference type="InterPro" id="IPR036890">
    <property type="entry name" value="HATPase_C_sf"/>
</dbReference>
<reference evidence="3 4" key="1">
    <citation type="journal article" date="2013" name="Genome Announc.">
        <title>Genome sequences for three denitrifying bacterial strains isolated from a uranium- and nitrate-contaminated subsurface environment.</title>
        <authorList>
            <person name="Venkatramanan R."/>
            <person name="Prakash O."/>
            <person name="Woyke T."/>
            <person name="Chain P."/>
            <person name="Goodwin L.A."/>
            <person name="Watson D."/>
            <person name="Brooks S."/>
            <person name="Kostka J.E."/>
            <person name="Green S.J."/>
        </authorList>
    </citation>
    <scope>NUCLEOTIDE SEQUENCE [LARGE SCALE GENOMIC DNA]</scope>
    <source>
        <strain evidence="3 4">1NES1</strain>
    </source>
</reference>
<dbReference type="AlphaFoldDB" id="N0B4T6"/>
<dbReference type="Gene3D" id="1.10.287.130">
    <property type="match status" value="1"/>
</dbReference>
<feature type="region of interest" description="Disordered" evidence="1">
    <location>
        <begin position="1"/>
        <end position="27"/>
    </location>
</feature>
<gene>
    <name evidence="3" type="ORF">HYPDE_27838</name>
</gene>
<dbReference type="Proteomes" id="UP000005952">
    <property type="component" value="Chromosome"/>
</dbReference>
<sequence length="281" mass="29988">MARKTQAFNENRGSRTPSVTGLGNRDPAHVSEHITFSQAAGLARVALSRLSGHHPSTPGLQKKGSIMSQRVPPTDLELAALISSRICHDIINPVGAIFNGLEILDEDDDAQAKSYALNVIRNVTEQASARLEFARFAFGAAGSAGAMIDLTTAEKISRGFVKITQGKHKLTWRGAPGFVAKDKVKLLLNLIASAVTALPRGGEIDVAIAGSFEQPSYLIRCKGTGARPPQYLTDFVAGNPLALDAMSIQAYYTWRIAPSAGMRLGILKDGTDILLVAKPET</sequence>
<protein>
    <recommendedName>
        <fullName evidence="2">Histidine phosphotransferase ChpT C-terminal domain-containing protein</fullName>
    </recommendedName>
</protein>
<dbReference type="eggNOG" id="COG5385">
    <property type="taxonomic scope" value="Bacteria"/>
</dbReference>
<accession>N0B4T6</accession>
<evidence type="ECO:0000259" key="2">
    <source>
        <dbReference type="Pfam" id="PF10090"/>
    </source>
</evidence>
<organism evidence="3 4">
    <name type="scientific">Hyphomicrobium denitrificans 1NES1</name>
    <dbReference type="NCBI Taxonomy" id="670307"/>
    <lineage>
        <taxon>Bacteria</taxon>
        <taxon>Pseudomonadati</taxon>
        <taxon>Pseudomonadota</taxon>
        <taxon>Alphaproteobacteria</taxon>
        <taxon>Hyphomicrobiales</taxon>
        <taxon>Hyphomicrobiaceae</taxon>
        <taxon>Hyphomicrobium</taxon>
    </lineage>
</organism>
<keyword evidence="4" id="KW-1185">Reference proteome</keyword>
<feature type="compositionally biased region" description="Polar residues" evidence="1">
    <location>
        <begin position="1"/>
        <end position="21"/>
    </location>
</feature>
<dbReference type="STRING" id="670307.HYPDE_27838"/>
<evidence type="ECO:0000256" key="1">
    <source>
        <dbReference type="SAM" id="MobiDB-lite"/>
    </source>
</evidence>
<evidence type="ECO:0000313" key="4">
    <source>
        <dbReference type="Proteomes" id="UP000005952"/>
    </source>
</evidence>
<dbReference type="EMBL" id="CP005587">
    <property type="protein sequence ID" value="AGK57247.1"/>
    <property type="molecule type" value="Genomic_DNA"/>
</dbReference>
<dbReference type="InterPro" id="IPR018762">
    <property type="entry name" value="ChpT_C"/>
</dbReference>
<dbReference type="HOGENOM" id="CLU_086320_0_0_5"/>
<name>N0B4T6_9HYPH</name>
<proteinExistence type="predicted"/>
<feature type="domain" description="Histidine phosphotransferase ChpT C-terminal" evidence="2">
    <location>
        <begin position="151"/>
        <end position="271"/>
    </location>
</feature>
<dbReference type="Gene3D" id="3.30.565.10">
    <property type="entry name" value="Histidine kinase-like ATPase, C-terminal domain"/>
    <property type="match status" value="1"/>
</dbReference>